<dbReference type="eggNOG" id="COG2190">
    <property type="taxonomic scope" value="Bacteria"/>
</dbReference>
<dbReference type="InterPro" id="IPR001127">
    <property type="entry name" value="PTS_EIIA_1_perm"/>
</dbReference>
<reference evidence="9 10" key="1">
    <citation type="submission" date="2013-02" db="EMBL/GenBank/DDBJ databases">
        <title>The Genome Sequence of Enterococcus asini ATCC_700915.</title>
        <authorList>
            <consortium name="The Broad Institute Genome Sequencing Platform"/>
            <consortium name="The Broad Institute Genome Sequencing Center for Infectious Disease"/>
            <person name="Earl A.M."/>
            <person name="Gilmore M.S."/>
            <person name="Lebreton F."/>
            <person name="Walker B."/>
            <person name="Young S.K."/>
            <person name="Zeng Q."/>
            <person name="Gargeya S."/>
            <person name="Fitzgerald M."/>
            <person name="Haas B."/>
            <person name="Abouelleil A."/>
            <person name="Alvarado L."/>
            <person name="Arachchi H.M."/>
            <person name="Berlin A.M."/>
            <person name="Chapman S.B."/>
            <person name="Dewar J."/>
            <person name="Goldberg J."/>
            <person name="Griggs A."/>
            <person name="Gujja S."/>
            <person name="Hansen M."/>
            <person name="Howarth C."/>
            <person name="Imamovic A."/>
            <person name="Larimer J."/>
            <person name="McCowan C."/>
            <person name="Murphy C."/>
            <person name="Neiman D."/>
            <person name="Pearson M."/>
            <person name="Priest M."/>
            <person name="Roberts A."/>
            <person name="Saif S."/>
            <person name="Shea T."/>
            <person name="Sisk P."/>
            <person name="Sykes S."/>
            <person name="Wortman J."/>
            <person name="Nusbaum C."/>
            <person name="Birren B."/>
        </authorList>
    </citation>
    <scope>NUCLEOTIDE SEQUENCE [LARGE SCALE GENOMIC DNA]</scope>
    <source>
        <strain evidence="9 10">ATCC 700915</strain>
    </source>
</reference>
<dbReference type="STRING" id="57732.RU94_GL002392"/>
<dbReference type="PROSITE" id="PS00371">
    <property type="entry name" value="PTS_EIIA_TYPE_1_HIS"/>
    <property type="match status" value="1"/>
</dbReference>
<name>R2RR59_9ENTE</name>
<dbReference type="PATRIC" id="fig|1158606.3.peg.2414"/>
<dbReference type="GO" id="GO:0005886">
    <property type="term" value="C:plasma membrane"/>
    <property type="evidence" value="ECO:0007669"/>
    <property type="project" value="UniProtKB-SubCell"/>
</dbReference>
<keyword evidence="6" id="KW-0598">Phosphotransferase system</keyword>
<evidence type="ECO:0000256" key="6">
    <source>
        <dbReference type="ARBA" id="ARBA00022683"/>
    </source>
</evidence>
<dbReference type="OrthoDB" id="9769191at2"/>
<accession>R2RR59</accession>
<sequence>MIFGKKKGIFSPVKGEFIPLEEVADPVFAQKMMGDGVAVIPSSDEIVSPVVGTVTTIIEQKHALGLTMEGGQEVLVHMGIDTVELNGAPFEVYVKTGDHVEIGTPLAKMDRATVKVAGKDTVIMVIITGQQLNSHKLTKRTSVNQGDELGKL</sequence>
<comment type="subcellular location">
    <subcellularLocation>
        <location evidence="2">Cell membrane</location>
        <topology evidence="2">Multi-pass membrane protein</topology>
    </subcellularLocation>
    <subcellularLocation>
        <location evidence="1">Cytoplasm</location>
    </subcellularLocation>
</comment>
<evidence type="ECO:0000256" key="4">
    <source>
        <dbReference type="ARBA" id="ARBA00022597"/>
    </source>
</evidence>
<dbReference type="GO" id="GO:0005737">
    <property type="term" value="C:cytoplasm"/>
    <property type="evidence" value="ECO:0007669"/>
    <property type="project" value="UniProtKB-SubCell"/>
</dbReference>
<dbReference type="PROSITE" id="PS51093">
    <property type="entry name" value="PTS_EIIA_TYPE_1"/>
    <property type="match status" value="1"/>
</dbReference>
<dbReference type="SUPFAM" id="SSF51261">
    <property type="entry name" value="Duplicated hybrid motif"/>
    <property type="match status" value="1"/>
</dbReference>
<dbReference type="Proteomes" id="UP000013777">
    <property type="component" value="Unassembled WGS sequence"/>
</dbReference>
<dbReference type="GO" id="GO:0009401">
    <property type="term" value="P:phosphoenolpyruvate-dependent sugar phosphotransferase system"/>
    <property type="evidence" value="ECO:0007669"/>
    <property type="project" value="UniProtKB-KW"/>
</dbReference>
<dbReference type="PANTHER" id="PTHR45008">
    <property type="entry name" value="PTS SYSTEM GLUCOSE-SPECIFIC EIIA COMPONENT"/>
    <property type="match status" value="1"/>
</dbReference>
<dbReference type="Pfam" id="PF00358">
    <property type="entry name" value="PTS_EIIA_1"/>
    <property type="match status" value="1"/>
</dbReference>
<dbReference type="PANTHER" id="PTHR45008:SF1">
    <property type="entry name" value="PTS SYSTEM GLUCOSE-SPECIFIC EIIA COMPONENT"/>
    <property type="match status" value="1"/>
</dbReference>
<dbReference type="EMBL" id="AJAP01000030">
    <property type="protein sequence ID" value="EOH82966.1"/>
    <property type="molecule type" value="Genomic_DNA"/>
</dbReference>
<dbReference type="HOGENOM" id="CLU_012312_5_3_9"/>
<dbReference type="FunFam" id="2.70.70.10:FF:000001">
    <property type="entry name" value="PTS system glucose-specific IIA component"/>
    <property type="match status" value="1"/>
</dbReference>
<keyword evidence="5" id="KW-0808">Transferase</keyword>
<dbReference type="AlphaFoldDB" id="R2RR59"/>
<proteinExistence type="predicted"/>
<evidence type="ECO:0000313" key="9">
    <source>
        <dbReference type="EMBL" id="EOH82966.1"/>
    </source>
</evidence>
<dbReference type="NCBIfam" id="TIGR00830">
    <property type="entry name" value="PTBA"/>
    <property type="match status" value="1"/>
</dbReference>
<evidence type="ECO:0000313" key="10">
    <source>
        <dbReference type="Proteomes" id="UP000013777"/>
    </source>
</evidence>
<dbReference type="GO" id="GO:0016301">
    <property type="term" value="F:kinase activity"/>
    <property type="evidence" value="ECO:0007669"/>
    <property type="project" value="UniProtKB-KW"/>
</dbReference>
<evidence type="ECO:0000256" key="1">
    <source>
        <dbReference type="ARBA" id="ARBA00004496"/>
    </source>
</evidence>
<feature type="domain" description="PTS EIIA type-1" evidence="8">
    <location>
        <begin position="25"/>
        <end position="129"/>
    </location>
</feature>
<dbReference type="Gene3D" id="2.70.70.10">
    <property type="entry name" value="Glucose Permease (Domain IIA)"/>
    <property type="match status" value="1"/>
</dbReference>
<protein>
    <submittedName>
        <fullName evidence="9">PTS system, glucose subfamily, IIA component</fullName>
    </submittedName>
</protein>
<keyword evidence="10" id="KW-1185">Reference proteome</keyword>
<dbReference type="InterPro" id="IPR050890">
    <property type="entry name" value="PTS_EIIA_component"/>
</dbReference>
<evidence type="ECO:0000256" key="2">
    <source>
        <dbReference type="ARBA" id="ARBA00004651"/>
    </source>
</evidence>
<evidence type="ECO:0000256" key="7">
    <source>
        <dbReference type="ARBA" id="ARBA00022777"/>
    </source>
</evidence>
<evidence type="ECO:0000256" key="5">
    <source>
        <dbReference type="ARBA" id="ARBA00022679"/>
    </source>
</evidence>
<keyword evidence="7" id="KW-0418">Kinase</keyword>
<organism evidence="9 10">
    <name type="scientific">Enterococcus asini ATCC 700915</name>
    <dbReference type="NCBI Taxonomy" id="1158606"/>
    <lineage>
        <taxon>Bacteria</taxon>
        <taxon>Bacillati</taxon>
        <taxon>Bacillota</taxon>
        <taxon>Bacilli</taxon>
        <taxon>Lactobacillales</taxon>
        <taxon>Enterococcaceae</taxon>
        <taxon>Enterococcus</taxon>
    </lineage>
</organism>
<gene>
    <name evidence="9" type="ORF">UAS_02470</name>
</gene>
<evidence type="ECO:0000256" key="3">
    <source>
        <dbReference type="ARBA" id="ARBA00022448"/>
    </source>
</evidence>
<comment type="caution">
    <text evidence="9">The sequence shown here is derived from an EMBL/GenBank/DDBJ whole genome shotgun (WGS) entry which is preliminary data.</text>
</comment>
<keyword evidence="3" id="KW-0813">Transport</keyword>
<keyword evidence="4" id="KW-0762">Sugar transport</keyword>
<dbReference type="InterPro" id="IPR011055">
    <property type="entry name" value="Dup_hybrid_motif"/>
</dbReference>
<evidence type="ECO:0000259" key="8">
    <source>
        <dbReference type="PROSITE" id="PS51093"/>
    </source>
</evidence>